<keyword evidence="8" id="KW-0391">Immunity</keyword>
<dbReference type="SMART" id="SM00853">
    <property type="entry name" value="MutL_C"/>
    <property type="match status" value="1"/>
</dbReference>
<evidence type="ECO:0000313" key="12">
    <source>
        <dbReference type="EMBL" id="KAJ3484466.1"/>
    </source>
</evidence>
<feature type="region of interest" description="Disordered" evidence="10">
    <location>
        <begin position="2261"/>
        <end position="2338"/>
    </location>
</feature>
<evidence type="ECO:0000256" key="9">
    <source>
        <dbReference type="ARBA" id="ARBA00070941"/>
    </source>
</evidence>
<dbReference type="Pfam" id="PF08676">
    <property type="entry name" value="MutL_C"/>
    <property type="match status" value="1"/>
</dbReference>
<dbReference type="PANTHER" id="PTHR10073">
    <property type="entry name" value="DNA MISMATCH REPAIR PROTEIN MLH, PMS, MUTL"/>
    <property type="match status" value="1"/>
</dbReference>
<dbReference type="InterPro" id="IPR027417">
    <property type="entry name" value="P-loop_NTPase"/>
</dbReference>
<feature type="region of interest" description="Disordered" evidence="10">
    <location>
        <begin position="2356"/>
        <end position="2391"/>
    </location>
</feature>
<dbReference type="Pfam" id="PF01119">
    <property type="entry name" value="DNA_mis_repair"/>
    <property type="match status" value="1"/>
</dbReference>
<evidence type="ECO:0000256" key="8">
    <source>
        <dbReference type="ARBA" id="ARBA00022859"/>
    </source>
</evidence>
<organism evidence="12 13">
    <name type="scientific">Meripilus lineatus</name>
    <dbReference type="NCBI Taxonomy" id="2056292"/>
    <lineage>
        <taxon>Eukaryota</taxon>
        <taxon>Fungi</taxon>
        <taxon>Dikarya</taxon>
        <taxon>Basidiomycota</taxon>
        <taxon>Agaricomycotina</taxon>
        <taxon>Agaricomycetes</taxon>
        <taxon>Polyporales</taxon>
        <taxon>Meripilaceae</taxon>
        <taxon>Meripilus</taxon>
    </lineage>
</organism>
<protein>
    <recommendedName>
        <fullName evidence="9">DNA mismatch repair protein PMS1</fullName>
    </recommendedName>
</protein>
<feature type="region of interest" description="Disordered" evidence="10">
    <location>
        <begin position="2493"/>
        <end position="2516"/>
    </location>
</feature>
<dbReference type="InterPro" id="IPR046439">
    <property type="entry name" value="ZF_RZ_dom"/>
</dbReference>
<comment type="subcellular location">
    <subcellularLocation>
        <location evidence="1">Cytoplasm</location>
    </subcellularLocation>
</comment>
<comment type="caution">
    <text evidence="12">The sequence shown here is derived from an EMBL/GenBank/DDBJ whole genome shotgun (WGS) entry which is preliminary data.</text>
</comment>
<dbReference type="FunFam" id="3.30.1370.100:FF:000001">
    <property type="entry name" value="Mismatch repair endonuclease pms1, putative"/>
    <property type="match status" value="1"/>
</dbReference>
<dbReference type="InterPro" id="IPR014721">
    <property type="entry name" value="Ribsml_uS5_D2-typ_fold_subgr"/>
</dbReference>
<dbReference type="CDD" id="cd18808">
    <property type="entry name" value="SF1_C_Upf1"/>
    <property type="match status" value="1"/>
</dbReference>
<keyword evidence="13" id="KW-1185">Reference proteome</keyword>
<dbReference type="GO" id="GO:0140664">
    <property type="term" value="F:ATP-dependent DNA damage sensor activity"/>
    <property type="evidence" value="ECO:0007669"/>
    <property type="project" value="InterPro"/>
</dbReference>
<evidence type="ECO:0000256" key="3">
    <source>
        <dbReference type="ARBA" id="ARBA00022490"/>
    </source>
</evidence>
<dbReference type="NCBIfam" id="TIGR00585">
    <property type="entry name" value="mutl"/>
    <property type="match status" value="1"/>
</dbReference>
<dbReference type="InterPro" id="IPR041679">
    <property type="entry name" value="DNA2/NAM7-like_C"/>
</dbReference>
<gene>
    <name evidence="12" type="ORF">NLI96_g5630</name>
</gene>
<dbReference type="GO" id="GO:0005737">
    <property type="term" value="C:cytoplasm"/>
    <property type="evidence" value="ECO:0007669"/>
    <property type="project" value="UniProtKB-SubCell"/>
</dbReference>
<feature type="region of interest" description="Disordered" evidence="10">
    <location>
        <begin position="2194"/>
        <end position="2246"/>
    </location>
</feature>
<dbReference type="InterPro" id="IPR041677">
    <property type="entry name" value="DNA2/NAM7_AAA_11"/>
</dbReference>
<dbReference type="Pfam" id="PF13086">
    <property type="entry name" value="AAA_11"/>
    <property type="match status" value="1"/>
</dbReference>
<keyword evidence="6" id="KW-0863">Zinc-finger</keyword>
<dbReference type="SUPFAM" id="SSF54211">
    <property type="entry name" value="Ribosomal protein S5 domain 2-like"/>
    <property type="match status" value="1"/>
</dbReference>
<feature type="compositionally biased region" description="Basic and acidic residues" evidence="10">
    <location>
        <begin position="2357"/>
        <end position="2382"/>
    </location>
</feature>
<dbReference type="EMBL" id="JANAWD010000188">
    <property type="protein sequence ID" value="KAJ3484466.1"/>
    <property type="molecule type" value="Genomic_DNA"/>
</dbReference>
<dbReference type="InterPro" id="IPR047187">
    <property type="entry name" value="SF1_C_Upf1"/>
</dbReference>
<dbReference type="CDD" id="cd16926">
    <property type="entry name" value="HATPase_MutL-MLH-PMS-like"/>
    <property type="match status" value="1"/>
</dbReference>
<reference evidence="12" key="1">
    <citation type="submission" date="2022-07" db="EMBL/GenBank/DDBJ databases">
        <title>Genome Sequence of Physisporinus lineatus.</title>
        <authorList>
            <person name="Buettner E."/>
        </authorList>
    </citation>
    <scope>NUCLEOTIDE SEQUENCE</scope>
    <source>
        <strain evidence="12">VT162</strain>
    </source>
</reference>
<dbReference type="InterPro" id="IPR020568">
    <property type="entry name" value="Ribosomal_Su5_D2-typ_SF"/>
</dbReference>
<dbReference type="GO" id="GO:0002376">
    <property type="term" value="P:immune system process"/>
    <property type="evidence" value="ECO:0007669"/>
    <property type="project" value="UniProtKB-KW"/>
</dbReference>
<keyword evidence="4" id="KW-0479">Metal-binding</keyword>
<dbReference type="InterPro" id="IPR014790">
    <property type="entry name" value="MutL_C"/>
</dbReference>
<dbReference type="GO" id="GO:0000710">
    <property type="term" value="P:meiotic mismatch repair"/>
    <property type="evidence" value="ECO:0007669"/>
    <property type="project" value="UniProtKB-ARBA"/>
</dbReference>
<dbReference type="Gene3D" id="3.30.1540.20">
    <property type="entry name" value="MutL, C-terminal domain, dimerisation subdomain"/>
    <property type="match status" value="1"/>
</dbReference>
<evidence type="ECO:0000256" key="5">
    <source>
        <dbReference type="ARBA" id="ARBA00022763"/>
    </source>
</evidence>
<comment type="similarity">
    <text evidence="2">Belongs to the DNA mismatch repair MutL/HexB family.</text>
</comment>
<sequence length="2815" mass="315319">MRFPDVSHAIGHGGKVLSFQKGYFPVLRFLTSDLILKSTIHKNINHLYTVIENNYDTVHNVITECVGGMVAGKSWRDPTPGLPQMLQNTLDGVVVFRTLSTLLFQFFTRFKDAPRLHPTIVKLVTDLEDWFDTWSEDVMANPPRFMDTRVDAQTRLLTIRQLREEVQRLATIVKRETDNMDRKTRRGAIRQKLSAAERSQARTAQLFQAYDPPGDLRNGGPRHDNDFADIRNIRIAPTRGELLCATTPHLPAFIPGAPHHHPEGSMERHVDIQFRLLREELIAPIRSAVQLIQEDVAAMRQTRGPREKTRLEVLLAKQGGAYKTSGFDSVFFQVYTGVRFSPLKAERRDLTVGLEIDSPPVGQARDPSARKRSEFWEHSKRLQSDHLIALVIVANGDLKIFLGTITSFSKDIAESAKVSETRLQIRASFFDPEVDLMALRRDQLSAGRNNFAILVDNSVMFESTRPFLEKLQTLEPTAVPFGQYITRLDSLVGTPVEPPLYTLAPRFKFNLQCLARRGTVIDPLTVHDPLSVVRARSQLSRNSELDPSQVDALINSLGREVALNQGPPGTGKSWLGKNMYRVLLNSGIRPVLLMAFTNHALDHMLSSILDDKITSNIVRMGSRSSDERILEYTLDKLERTSESSRNSGERRLYKAMKDMERDIVEVMESIQLPSLSWGKVDQFLQIQYSEHALAFSNPPYWVQRLFDAKHEDEVEHGAWEMAGGRGKKKAKDILTDEVLTIYRFWRECHDLQYIQPMPMLPAGYDPAVLAFFESLGFGLNVPPTPFTTRPLDTLLEDDFANPWSMSASERRLISSFWEERIRSEAYEIHVDEFYRLREEYKRACREHQEVRDESVAPRVLMVEEAGQVLEAHILTSLVQSVQHLICIGDPEQLRPNLANFSLSVESPTGNALYKFDRSLMERLSNLSLPMSQLNVQRRMRPEISHYIRTILYPNLEDNAIVKSYPSVVGMEKDVVFFNHQNKENGVEDSVSKHNMFEVKMICDLVFYFMKQGVYNQSGDIAVLCAYLGQLQKVRAALRNQKVAVTLDERDAEELARQGLDDDAEFKEVLVTQHIRLGTVDIFQGQEAKIVIVSLVRNTGTFDTEKASIGFLKSALSKKSPLSHDLLRTMWRLSVPNDSGCTALWTHKEEGSMHLATRNNSVSSGDFSMRHTLANAYCIASTYVARHALKTTIAILRARKPAASNALILYARSAAIFRVYLAWSLVNGDVHITRALSHVARCPSGKEHSSDNHQQKCVECLPEAERIDIVDFILQRRLAEVDLTSDDTSERLITLACGHVFTVETLDGHCRMSDFYEIGIDGRFLSTKFPPVDYQTPPTCPICKGQIDALRYGRVTKRATLDILEQNVAGRMSADLDKLSVDVAMQDSELQRTIEKAKELVSKPDDVSDANATLIDGPDPIPVELLEANAMHINHGLSKEEADEWGKTIQGFLQLYRRATRVATTRGAHIKAYEAALSTLYRLELEGLMKDPEEVAETPEQAAMMEVNKKIGQPPHKADTRFQVEAIFMSLEIRYMIALVATARLDALPYSEEQHSYHSRWISFIKFIYDSCLGDAKKALTMAERSSASRQAARASVGAIRASFERVRFTATQVDKAVSRRGTTPTTKDEIARTVDQWNVKMRKLIADAEMSYIQSRPSRNTRDLAEEREWFKQNCGLRVLNWSKNCDELAECIRRDAVYRPLSTQEREDIVKAFDFSHAGHFYNCQNGHPFVITECGGAMEEAHCPECGTPIGGGSHRLLTSNTRAREFEDIAQRMGAEVNPWAARWFSPFRLIGMSTTPLATNSARGSIKALDTHSIHKISSGQVVIDLETAVKELVENSLDAGASNIEVRFKEYGLESIEVIDNGSGVSSADYDSIALKHHTSKLGSFEDLSSVSTFGFRGEALSSLCALSESVTLITATTSETPMGTVVVFNKDGSVKSKSGRIARQRGTTVSIMGLFQSLPVRRKELERNVRREYGKALSLLNAYALVPCTQENGGVRITCTNQPMNGRKMVQLRADGSSMKSVVTSIWGPKSLDNIVDLDLSFEVETEKSVLRRLGNKVDSSRNQVVVQGLISKFTVGGGRTGTDRQFFFVNGRPCNPSKVQRAFNEVYRTFNANQSPFIIADFILPRDSLDINVSPDKRTIFIHSENNLVQSLKVALEEKFTRSRATYDVTRVESETHAAKQRVVKETVPVLDDTEGEEGATRDREAFDDNVNVNPPDTESSRTPETRQPVNFIDMEGRSNDRRIENIDVIAPDHVPCLPVSGSDLPVEDASNDIGKQGVGRSPYTLQRPSTEDSAGEGRRVPRAPSHQAKNIRKSTISPSNRAPSSNRPSPLAQVQMVLNTSGASWNLRRSAEDDKLHDQLRSTKKPRLENDSKRTPAAGASAKQKITNFALPGSQLAPIESTDTPESGEEEDLAAQHHHFDVDNSGSSIVPGILAINSSCHPSDQEPSNNTTMKGPSEMDVEMAESPVGHQDVPIDEPTQDIDVETSGAQSTGTSVDEESSAPPSLPTEVVRTFDGGDIAMNIDLDTLEDSWRRMQTEFASMRRTPSEQPTEAETTETIKHAGSLNVEEDQKASETLSRVLEKSDFAEMDAIGQFNLGFIVSRRKNARGSGDLGRLMDDLFIIDQHAADEKYNFEKLQQTTKLNSQKLISPLQLELSASDVLLAIENAEVLRKNGFDIDVEEVDAEESRRLKVVAQPVSKESVFDLKDLEELLHLMHDQPAGQMVRCSKTRAMLASRACRKSIMIGMPLTIQQMTSVVQHMGTMDQPWHCPHGRPTMRHLSDIVGMGWFRGIPSRQAHQRVSWNILG</sequence>
<keyword evidence="5" id="KW-0227">DNA damage</keyword>
<dbReference type="PANTHER" id="PTHR10073:SF52">
    <property type="entry name" value="MISMATCH REPAIR ENDONUCLEASE PMS2"/>
    <property type="match status" value="1"/>
</dbReference>
<dbReference type="InterPro" id="IPR042121">
    <property type="entry name" value="MutL_C_regsub"/>
</dbReference>
<dbReference type="InterPro" id="IPR038973">
    <property type="entry name" value="MutL/Mlh/Pms-like"/>
</dbReference>
<evidence type="ECO:0000256" key="6">
    <source>
        <dbReference type="ARBA" id="ARBA00022771"/>
    </source>
</evidence>
<evidence type="ECO:0000256" key="7">
    <source>
        <dbReference type="ARBA" id="ARBA00022833"/>
    </source>
</evidence>
<dbReference type="Gene3D" id="3.40.50.300">
    <property type="entry name" value="P-loop containing nucleotide triphosphate hydrolases"/>
    <property type="match status" value="3"/>
</dbReference>
<dbReference type="Pfam" id="PF20173">
    <property type="entry name" value="ZnF_RZ-type"/>
    <property type="match status" value="1"/>
</dbReference>
<dbReference type="GO" id="GO:0030983">
    <property type="term" value="F:mismatched DNA binding"/>
    <property type="evidence" value="ECO:0007669"/>
    <property type="project" value="InterPro"/>
</dbReference>
<dbReference type="SMART" id="SM01340">
    <property type="entry name" value="DNA_mis_repair"/>
    <property type="match status" value="1"/>
</dbReference>
<dbReference type="InterPro" id="IPR042120">
    <property type="entry name" value="MutL_C_dimsub"/>
</dbReference>
<feature type="compositionally biased region" description="Low complexity" evidence="10">
    <location>
        <begin position="2325"/>
        <end position="2338"/>
    </location>
</feature>
<dbReference type="Gene3D" id="3.30.1370.100">
    <property type="entry name" value="MutL, C-terminal domain, regulatory subdomain"/>
    <property type="match status" value="1"/>
</dbReference>
<proteinExistence type="inferred from homology"/>
<dbReference type="PROSITE" id="PS51981">
    <property type="entry name" value="ZF_RZ"/>
    <property type="match status" value="1"/>
</dbReference>
<feature type="domain" description="RZ-type" evidence="11">
    <location>
        <begin position="1702"/>
        <end position="1775"/>
    </location>
</feature>
<evidence type="ECO:0000256" key="4">
    <source>
        <dbReference type="ARBA" id="ARBA00022723"/>
    </source>
</evidence>
<dbReference type="Pfam" id="PF13087">
    <property type="entry name" value="AAA_12"/>
    <property type="match status" value="1"/>
</dbReference>
<dbReference type="Gene3D" id="3.30.565.10">
    <property type="entry name" value="Histidine kinase-like ATPase, C-terminal domain"/>
    <property type="match status" value="1"/>
</dbReference>
<dbReference type="FunFam" id="3.30.565.10:FF:000014">
    <property type="entry name" value="Mismatch repair endonuclease pms1, putative"/>
    <property type="match status" value="1"/>
</dbReference>
<evidence type="ECO:0000313" key="13">
    <source>
        <dbReference type="Proteomes" id="UP001212997"/>
    </source>
</evidence>
<dbReference type="SUPFAM" id="SSF52540">
    <property type="entry name" value="P-loop containing nucleoside triphosphate hydrolases"/>
    <property type="match status" value="1"/>
</dbReference>
<evidence type="ECO:0000259" key="11">
    <source>
        <dbReference type="PROSITE" id="PS51981"/>
    </source>
</evidence>
<name>A0AAD5YDQ7_9APHY</name>
<dbReference type="InterPro" id="IPR013507">
    <property type="entry name" value="DNA_mismatch_S5_2-like"/>
</dbReference>
<evidence type="ECO:0000256" key="1">
    <source>
        <dbReference type="ARBA" id="ARBA00004496"/>
    </source>
</evidence>
<evidence type="ECO:0000256" key="2">
    <source>
        <dbReference type="ARBA" id="ARBA00006082"/>
    </source>
</evidence>
<dbReference type="SUPFAM" id="SSF118116">
    <property type="entry name" value="DNA mismatch repair protein MutL"/>
    <property type="match status" value="1"/>
</dbReference>
<dbReference type="GO" id="GO:0016887">
    <property type="term" value="F:ATP hydrolysis activity"/>
    <property type="evidence" value="ECO:0007669"/>
    <property type="project" value="InterPro"/>
</dbReference>
<keyword evidence="3" id="KW-0963">Cytoplasm</keyword>
<dbReference type="GO" id="GO:0005524">
    <property type="term" value="F:ATP binding"/>
    <property type="evidence" value="ECO:0007669"/>
    <property type="project" value="InterPro"/>
</dbReference>
<keyword evidence="7" id="KW-0862">Zinc</keyword>
<dbReference type="Gene3D" id="3.30.230.10">
    <property type="match status" value="1"/>
</dbReference>
<dbReference type="GO" id="GO:0032389">
    <property type="term" value="C:MutLalpha complex"/>
    <property type="evidence" value="ECO:0007669"/>
    <property type="project" value="TreeGrafter"/>
</dbReference>
<feature type="compositionally biased region" description="Polar residues" evidence="10">
    <location>
        <begin position="2291"/>
        <end position="2300"/>
    </location>
</feature>
<dbReference type="Pfam" id="PF13589">
    <property type="entry name" value="HATPase_c_3"/>
    <property type="match status" value="1"/>
</dbReference>
<dbReference type="InterPro" id="IPR014762">
    <property type="entry name" value="DNA_mismatch_repair_CS"/>
</dbReference>
<dbReference type="PROSITE" id="PS00058">
    <property type="entry name" value="DNA_MISMATCH_REPAIR_1"/>
    <property type="match status" value="1"/>
</dbReference>
<dbReference type="GO" id="GO:0004386">
    <property type="term" value="F:helicase activity"/>
    <property type="evidence" value="ECO:0007669"/>
    <property type="project" value="InterPro"/>
</dbReference>
<dbReference type="Proteomes" id="UP001212997">
    <property type="component" value="Unassembled WGS sequence"/>
</dbReference>
<dbReference type="GO" id="GO:0008270">
    <property type="term" value="F:zinc ion binding"/>
    <property type="evidence" value="ECO:0007669"/>
    <property type="project" value="UniProtKB-KW"/>
</dbReference>
<accession>A0AAD5YDQ7</accession>
<dbReference type="SUPFAM" id="SSF55874">
    <property type="entry name" value="ATPase domain of HSP90 chaperone/DNA topoisomerase II/histidine kinase"/>
    <property type="match status" value="1"/>
</dbReference>
<dbReference type="CDD" id="cd03484">
    <property type="entry name" value="MutL_Trans_hPMS_2_like"/>
    <property type="match status" value="1"/>
</dbReference>
<evidence type="ECO:0000256" key="10">
    <source>
        <dbReference type="SAM" id="MobiDB-lite"/>
    </source>
</evidence>
<dbReference type="InterPro" id="IPR037198">
    <property type="entry name" value="MutL_C_sf"/>
</dbReference>
<dbReference type="InterPro" id="IPR036890">
    <property type="entry name" value="HATPase_C_sf"/>
</dbReference>
<dbReference type="InterPro" id="IPR002099">
    <property type="entry name" value="MutL/Mlh/PMS"/>
</dbReference>